<gene>
    <name evidence="1" type="ORF">DEH84_14785</name>
</gene>
<proteinExistence type="predicted"/>
<dbReference type="RefSeq" id="WP_109037538.1">
    <property type="nucleotide sequence ID" value="NZ_CP029210.1"/>
</dbReference>
<dbReference type="SUPFAM" id="SSF53474">
    <property type="entry name" value="alpha/beta-Hydrolases"/>
    <property type="match status" value="1"/>
</dbReference>
<dbReference type="EMBL" id="CP029210">
    <property type="protein sequence ID" value="AWI54544.1"/>
    <property type="molecule type" value="Genomic_DNA"/>
</dbReference>
<accession>A0A2U8FVV2</accession>
<dbReference type="InterPro" id="IPR010662">
    <property type="entry name" value="RBBP9/YdeN"/>
</dbReference>
<dbReference type="InterPro" id="IPR029058">
    <property type="entry name" value="AB_hydrolase_fold"/>
</dbReference>
<evidence type="ECO:0000313" key="1">
    <source>
        <dbReference type="EMBL" id="AWI54544.1"/>
    </source>
</evidence>
<dbReference type="OrthoDB" id="9804993at2"/>
<reference evidence="1 2" key="1">
    <citation type="submission" date="2018-05" db="EMBL/GenBank/DDBJ databases">
        <title>complete genome sequence of Aquabacterium olei NBRC 110486.</title>
        <authorList>
            <person name="Tang B."/>
            <person name="Chang J."/>
            <person name="Zhang L."/>
            <person name="Yang H."/>
        </authorList>
    </citation>
    <scope>NUCLEOTIDE SEQUENCE [LARGE SCALE GENOMIC DNA]</scope>
    <source>
        <strain evidence="1 2">NBRC 110486</strain>
    </source>
</reference>
<dbReference type="KEGG" id="aon:DEH84_14785"/>
<name>A0A2U8FVV2_9BURK</name>
<dbReference type="Pfam" id="PF06821">
    <property type="entry name" value="Ser_hydrolase"/>
    <property type="match status" value="1"/>
</dbReference>
<organism evidence="1 2">
    <name type="scientific">Aquabacterium olei</name>
    <dbReference type="NCBI Taxonomy" id="1296669"/>
    <lineage>
        <taxon>Bacteria</taxon>
        <taxon>Pseudomonadati</taxon>
        <taxon>Pseudomonadota</taxon>
        <taxon>Betaproteobacteria</taxon>
        <taxon>Burkholderiales</taxon>
        <taxon>Aquabacterium</taxon>
    </lineage>
</organism>
<protein>
    <submittedName>
        <fullName evidence="1">Alpha/beta hydrolase</fullName>
    </submittedName>
</protein>
<dbReference type="Proteomes" id="UP000244892">
    <property type="component" value="Chromosome"/>
</dbReference>
<keyword evidence="2" id="KW-1185">Reference proteome</keyword>
<dbReference type="GO" id="GO:0016787">
    <property type="term" value="F:hydrolase activity"/>
    <property type="evidence" value="ECO:0007669"/>
    <property type="project" value="UniProtKB-KW"/>
</dbReference>
<keyword evidence="1" id="KW-0378">Hydrolase</keyword>
<evidence type="ECO:0000313" key="2">
    <source>
        <dbReference type="Proteomes" id="UP000244892"/>
    </source>
</evidence>
<dbReference type="Gene3D" id="3.40.50.1820">
    <property type="entry name" value="alpha/beta hydrolase"/>
    <property type="match status" value="1"/>
</dbReference>
<dbReference type="AlphaFoldDB" id="A0A2U8FVV2"/>
<sequence>MTLPSTAPLPAAQAVRVLVIPGLHDSGPGHWQTWLQRQYAGAVRVIQHDWTDPHLDDWADRIERTLARHPPQTEWIAVAHSFGCLALAHHLARRARAGTQGQEGGIRAALLAAPADPLKFGVANRLPTTGLGLPATLIGSENDPWMPLDRARGWAHQWGARFVNLGQAGHINTESGHGPWPLARFHVDHMVRDRQRLKRLTRAHPLEFGYAV</sequence>